<sequence>MVFASGVPVNGVCVIGGCGEPEVAVGLCRRHYDLTRYYGMPFAPMMQRMCPWCHEWFAPGRVTRVYCSERCRVAYCRARKANPADYPLRPKTTLFSSRKEPVPEKPPMRVESFTDGQVVEKCNGLCARCGRRVDLNASGVDGPLFCWKVPLDVSREATLANRILVHVGCGGAKP</sequence>
<gene>
    <name evidence="1" type="ORF">G1C95_1069</name>
</gene>
<organism evidence="1 2">
    <name type="scientific">Bifidobacterium oedipodis</name>
    <dbReference type="NCBI Taxonomy" id="2675322"/>
    <lineage>
        <taxon>Bacteria</taxon>
        <taxon>Bacillati</taxon>
        <taxon>Actinomycetota</taxon>
        <taxon>Actinomycetes</taxon>
        <taxon>Bifidobacteriales</taxon>
        <taxon>Bifidobacteriaceae</taxon>
        <taxon>Bifidobacterium</taxon>
    </lineage>
</organism>
<accession>A0A7Y0EP71</accession>
<reference evidence="1 2" key="1">
    <citation type="submission" date="2020-02" db="EMBL/GenBank/DDBJ databases">
        <title>Characterization of phylogenetic diversity of novel bifidobacterial species isolated in Czech ZOOs.</title>
        <authorList>
            <person name="Lugli G.A."/>
            <person name="Vera N.B."/>
            <person name="Ventura M."/>
        </authorList>
    </citation>
    <scope>NUCLEOTIDE SEQUENCE [LARGE SCALE GENOMIC DNA]</scope>
    <source>
        <strain evidence="1 2">DSM 109957</strain>
    </source>
</reference>
<evidence type="ECO:0000313" key="1">
    <source>
        <dbReference type="EMBL" id="NMM93882.1"/>
    </source>
</evidence>
<name>A0A7Y0EP71_9BIFI</name>
<dbReference type="RefSeq" id="WP_240947445.1">
    <property type="nucleotide sequence ID" value="NZ_JAAIII010000003.1"/>
</dbReference>
<keyword evidence="2" id="KW-1185">Reference proteome</keyword>
<protein>
    <submittedName>
        <fullName evidence="1">Uncharacterized protein</fullName>
    </submittedName>
</protein>
<dbReference type="EMBL" id="JAAIII010000003">
    <property type="protein sequence ID" value="NMM93882.1"/>
    <property type="molecule type" value="Genomic_DNA"/>
</dbReference>
<dbReference type="AlphaFoldDB" id="A0A7Y0EP71"/>
<evidence type="ECO:0000313" key="2">
    <source>
        <dbReference type="Proteomes" id="UP000532194"/>
    </source>
</evidence>
<proteinExistence type="predicted"/>
<comment type="caution">
    <text evidence="1">The sequence shown here is derived from an EMBL/GenBank/DDBJ whole genome shotgun (WGS) entry which is preliminary data.</text>
</comment>
<dbReference type="Proteomes" id="UP000532194">
    <property type="component" value="Unassembled WGS sequence"/>
</dbReference>